<gene>
    <name evidence="1" type="ORF">CISG_02712</name>
</gene>
<dbReference type="AlphaFoldDB" id="A0A0J8R9G5"/>
<dbReference type="Proteomes" id="UP000054559">
    <property type="component" value="Unassembled WGS sequence"/>
</dbReference>
<protein>
    <submittedName>
        <fullName evidence="1">Uncharacterized protein</fullName>
    </submittedName>
</protein>
<sequence length="106" mass="11770">MPASYIVYTSKFRGRSSIKIGILIFVGRPGILVRACGAWISRGHFVNLTWRGLFINNLHNHTLDGANIEIRLAGFLDGFTLLENLKSQLLSNDPAGPRHLADLPEQ</sequence>
<proteinExistence type="predicted"/>
<dbReference type="EMBL" id="DS268126">
    <property type="protein sequence ID" value="KMU81694.1"/>
    <property type="molecule type" value="Genomic_DNA"/>
</dbReference>
<evidence type="ECO:0000313" key="2">
    <source>
        <dbReference type="Proteomes" id="UP000054559"/>
    </source>
</evidence>
<accession>A0A0J8R9G5</accession>
<organism evidence="1 2">
    <name type="scientific">Coccidioides immitis RMSCC 3703</name>
    <dbReference type="NCBI Taxonomy" id="454286"/>
    <lineage>
        <taxon>Eukaryota</taxon>
        <taxon>Fungi</taxon>
        <taxon>Dikarya</taxon>
        <taxon>Ascomycota</taxon>
        <taxon>Pezizomycotina</taxon>
        <taxon>Eurotiomycetes</taxon>
        <taxon>Eurotiomycetidae</taxon>
        <taxon>Onygenales</taxon>
        <taxon>Onygenaceae</taxon>
        <taxon>Coccidioides</taxon>
    </lineage>
</organism>
<reference evidence="2" key="1">
    <citation type="journal article" date="2010" name="Genome Res.">
        <title>Population genomic sequencing of Coccidioides fungi reveals recent hybridization and transposon control.</title>
        <authorList>
            <person name="Neafsey D.E."/>
            <person name="Barker B.M."/>
            <person name="Sharpton T.J."/>
            <person name="Stajich J.E."/>
            <person name="Park D.J."/>
            <person name="Whiston E."/>
            <person name="Hung C.-Y."/>
            <person name="McMahan C."/>
            <person name="White J."/>
            <person name="Sykes S."/>
            <person name="Heiman D."/>
            <person name="Young S."/>
            <person name="Zeng Q."/>
            <person name="Abouelleil A."/>
            <person name="Aftuck L."/>
            <person name="Bessette D."/>
            <person name="Brown A."/>
            <person name="FitzGerald M."/>
            <person name="Lui A."/>
            <person name="Macdonald J.P."/>
            <person name="Priest M."/>
            <person name="Orbach M.J."/>
            <person name="Galgiani J.N."/>
            <person name="Kirkland T.N."/>
            <person name="Cole G.T."/>
            <person name="Birren B.W."/>
            <person name="Henn M.R."/>
            <person name="Taylor J.W."/>
            <person name="Rounsley S.D."/>
        </authorList>
    </citation>
    <scope>NUCLEOTIDE SEQUENCE [LARGE SCALE GENOMIC DNA]</scope>
    <source>
        <strain evidence="2">RMSCC 3703</strain>
    </source>
</reference>
<name>A0A0J8R9G5_COCIT</name>
<evidence type="ECO:0000313" key="1">
    <source>
        <dbReference type="EMBL" id="KMU81694.1"/>
    </source>
</evidence>